<dbReference type="Pfam" id="PF22807">
    <property type="entry name" value="TrAA12"/>
    <property type="match status" value="1"/>
</dbReference>
<dbReference type="Gene3D" id="2.120.10.30">
    <property type="entry name" value="TolB, C-terminal domain"/>
    <property type="match status" value="1"/>
</dbReference>
<gene>
    <name evidence="4" type="ORF">ACFSJD_17170</name>
</gene>
<feature type="chain" id="PRO_5046086979" evidence="2">
    <location>
        <begin position="23"/>
        <end position="460"/>
    </location>
</feature>
<feature type="domain" description="Pyrroloquinoline quinone-dependent pyranose dehydrogenase beta-propeller" evidence="3">
    <location>
        <begin position="70"/>
        <end position="456"/>
    </location>
</feature>
<organism evidence="4 5">
    <name type="scientific">Pseudonocardia yunnanensis</name>
    <dbReference type="NCBI Taxonomy" id="58107"/>
    <lineage>
        <taxon>Bacteria</taxon>
        <taxon>Bacillati</taxon>
        <taxon>Actinomycetota</taxon>
        <taxon>Actinomycetes</taxon>
        <taxon>Pseudonocardiales</taxon>
        <taxon>Pseudonocardiaceae</taxon>
        <taxon>Pseudonocardia</taxon>
    </lineage>
</organism>
<feature type="region of interest" description="Disordered" evidence="1">
    <location>
        <begin position="319"/>
        <end position="341"/>
    </location>
</feature>
<protein>
    <submittedName>
        <fullName evidence="4">PQQ-dependent sugar dehydrogenase</fullName>
    </submittedName>
</protein>
<evidence type="ECO:0000256" key="2">
    <source>
        <dbReference type="SAM" id="SignalP"/>
    </source>
</evidence>
<dbReference type="SUPFAM" id="SSF50952">
    <property type="entry name" value="Soluble quinoprotein glucose dehydrogenase"/>
    <property type="match status" value="1"/>
</dbReference>
<dbReference type="PROSITE" id="PS51257">
    <property type="entry name" value="PROKAR_LIPOPROTEIN"/>
    <property type="match status" value="1"/>
</dbReference>
<dbReference type="InterPro" id="IPR011042">
    <property type="entry name" value="6-blade_b-propeller_TolB-like"/>
</dbReference>
<keyword evidence="2" id="KW-0732">Signal</keyword>
<accession>A0ABW4EYZ4</accession>
<evidence type="ECO:0000313" key="4">
    <source>
        <dbReference type="EMBL" id="MFD1519230.1"/>
    </source>
</evidence>
<comment type="caution">
    <text evidence="4">The sequence shown here is derived from an EMBL/GenBank/DDBJ whole genome shotgun (WGS) entry which is preliminary data.</text>
</comment>
<proteinExistence type="predicted"/>
<dbReference type="PANTHER" id="PTHR33546">
    <property type="entry name" value="LARGE, MULTIFUNCTIONAL SECRETED PROTEIN-RELATED"/>
    <property type="match status" value="1"/>
</dbReference>
<dbReference type="Proteomes" id="UP001597114">
    <property type="component" value="Unassembled WGS sequence"/>
</dbReference>
<dbReference type="RefSeq" id="WP_379659074.1">
    <property type="nucleotide sequence ID" value="NZ_JBHUCO010000016.1"/>
</dbReference>
<dbReference type="InterPro" id="IPR054539">
    <property type="entry name" value="Beta-prop_PDH"/>
</dbReference>
<dbReference type="EMBL" id="JBHUCO010000016">
    <property type="protein sequence ID" value="MFD1519230.1"/>
    <property type="molecule type" value="Genomic_DNA"/>
</dbReference>
<keyword evidence="5" id="KW-1185">Reference proteome</keyword>
<reference evidence="5" key="1">
    <citation type="journal article" date="2019" name="Int. J. Syst. Evol. Microbiol.">
        <title>The Global Catalogue of Microorganisms (GCM) 10K type strain sequencing project: providing services to taxonomists for standard genome sequencing and annotation.</title>
        <authorList>
            <consortium name="The Broad Institute Genomics Platform"/>
            <consortium name="The Broad Institute Genome Sequencing Center for Infectious Disease"/>
            <person name="Wu L."/>
            <person name="Ma J."/>
        </authorList>
    </citation>
    <scope>NUCLEOTIDE SEQUENCE [LARGE SCALE GENOMIC DNA]</scope>
    <source>
        <strain evidence="5">CCM 7043</strain>
    </source>
</reference>
<feature type="signal peptide" evidence="2">
    <location>
        <begin position="1"/>
        <end position="22"/>
    </location>
</feature>
<dbReference type="InterPro" id="IPR011041">
    <property type="entry name" value="Quinoprot_gluc/sorb_DH_b-prop"/>
</dbReference>
<evidence type="ECO:0000313" key="5">
    <source>
        <dbReference type="Proteomes" id="UP001597114"/>
    </source>
</evidence>
<name>A0ABW4EYZ4_9PSEU</name>
<dbReference type="PANTHER" id="PTHR33546:SF1">
    <property type="entry name" value="LARGE, MULTIFUNCTIONAL SECRETED PROTEIN"/>
    <property type="match status" value="1"/>
</dbReference>
<evidence type="ECO:0000259" key="3">
    <source>
        <dbReference type="Pfam" id="PF22807"/>
    </source>
</evidence>
<sequence>MRALRSALATAAVLAVVVSGCAGGGSNTNGAMAAVAADPALTADPATTSVELSVPQANATPPFDAPHDVQVPVGWNASVWARIANARYEVWTPAGDLLVSQPNDGTVSLLSPGSDPSAVPQQRVLLAGLTQPQGLAFDTWHGQRVLYVIESDRLDRYPWSAAGPGTRTTVVDHLPDLEPGGDDVHRLKSIVVGPDHTLYLPLPSSTNAGPADQQMNPPRGTVATVDPDTGKLRIFARGIRNGEGLAFAPDGSLWVAVNNRDNIAYPFHRAYGGQPDAFGKVITGYVTDHPPEEVARLTPGRDLGWPTCNPDPDVDPGVAGTALDETDPPYTPDAQNNPDGKVRSCTGLTPIERGIPAHSAPLGLHFLPAGTLGTDRGEGAVLALHGSWNAQPPRAPAVVWMPWDATGKTLGAPQTILGGFQDAKGDRWGRPVDNVIGPDGALYVSDDNSGAIYRLTPKTK</sequence>
<evidence type="ECO:0000256" key="1">
    <source>
        <dbReference type="SAM" id="MobiDB-lite"/>
    </source>
</evidence>